<dbReference type="SFLD" id="SFLDG01065">
    <property type="entry name" value="anaerobic_coproporphyrinogen-I"/>
    <property type="match status" value="1"/>
</dbReference>
<dbReference type="InterPro" id="IPR007197">
    <property type="entry name" value="rSAM"/>
</dbReference>
<comment type="similarity">
    <text evidence="1">Belongs to the anaerobic coproporphyrinogen-III oxidase family. HemW subfamily.</text>
</comment>
<keyword evidence="8 9" id="KW-0143">Chaperone</keyword>
<evidence type="ECO:0000256" key="1">
    <source>
        <dbReference type="ARBA" id="ARBA00006100"/>
    </source>
</evidence>
<comment type="subcellular location">
    <subcellularLocation>
        <location evidence="9">Cytoplasm</location>
    </subcellularLocation>
</comment>
<dbReference type="PROSITE" id="PS51918">
    <property type="entry name" value="RADICAL_SAM"/>
    <property type="match status" value="1"/>
</dbReference>
<proteinExistence type="inferred from homology"/>
<evidence type="ECO:0000256" key="2">
    <source>
        <dbReference type="ARBA" id="ARBA00017228"/>
    </source>
</evidence>
<dbReference type="InterPro" id="IPR010723">
    <property type="entry name" value="HemN_C"/>
</dbReference>
<dbReference type="GO" id="GO:0005737">
    <property type="term" value="C:cytoplasm"/>
    <property type="evidence" value="ECO:0007669"/>
    <property type="project" value="UniProtKB-SubCell"/>
</dbReference>
<evidence type="ECO:0000256" key="4">
    <source>
        <dbReference type="ARBA" id="ARBA00022691"/>
    </source>
</evidence>
<gene>
    <name evidence="11" type="ORF">LZ11_01314</name>
</gene>
<accession>A0A5S5AUW0</accession>
<protein>
    <recommendedName>
        <fullName evidence="2 9">Heme chaperone HemW</fullName>
    </recommendedName>
</protein>
<dbReference type="GO" id="GO:0046872">
    <property type="term" value="F:metal ion binding"/>
    <property type="evidence" value="ECO:0007669"/>
    <property type="project" value="UniProtKB-UniRule"/>
</dbReference>
<dbReference type="Pfam" id="PF04055">
    <property type="entry name" value="Radical_SAM"/>
    <property type="match status" value="1"/>
</dbReference>
<name>A0A5S5AUW0_9FIRM</name>
<evidence type="ECO:0000259" key="10">
    <source>
        <dbReference type="PROSITE" id="PS51918"/>
    </source>
</evidence>
<dbReference type="SUPFAM" id="SSF102114">
    <property type="entry name" value="Radical SAM enzymes"/>
    <property type="match status" value="1"/>
</dbReference>
<dbReference type="GO" id="GO:0051539">
    <property type="term" value="F:4 iron, 4 sulfur cluster binding"/>
    <property type="evidence" value="ECO:0007669"/>
    <property type="project" value="UniProtKB-UniRule"/>
</dbReference>
<comment type="caution">
    <text evidence="11">The sequence shown here is derived from an EMBL/GenBank/DDBJ whole genome shotgun (WGS) entry which is preliminary data.</text>
</comment>
<evidence type="ECO:0000313" key="11">
    <source>
        <dbReference type="EMBL" id="TYP54989.1"/>
    </source>
</evidence>
<keyword evidence="5 9" id="KW-0479">Metal-binding</keyword>
<dbReference type="SFLD" id="SFLDF00288">
    <property type="entry name" value="HemN-like__clustered_with_nucl"/>
    <property type="match status" value="1"/>
</dbReference>
<evidence type="ECO:0000313" key="12">
    <source>
        <dbReference type="Proteomes" id="UP000322294"/>
    </source>
</evidence>
<dbReference type="GO" id="GO:0006779">
    <property type="term" value="P:porphyrin-containing compound biosynthetic process"/>
    <property type="evidence" value="ECO:0007669"/>
    <property type="project" value="InterPro"/>
</dbReference>
<dbReference type="SFLD" id="SFLDF00562">
    <property type="entry name" value="HemN-like__clustered_with_heat"/>
    <property type="match status" value="1"/>
</dbReference>
<keyword evidence="6 9" id="KW-0408">Iron</keyword>
<dbReference type="AlphaFoldDB" id="A0A5S5AUW0"/>
<dbReference type="InterPro" id="IPR006638">
    <property type="entry name" value="Elp3/MiaA/NifB-like_rSAM"/>
</dbReference>
<dbReference type="InterPro" id="IPR058240">
    <property type="entry name" value="rSAM_sf"/>
</dbReference>
<feature type="domain" description="Radical SAM core" evidence="10">
    <location>
        <begin position="1"/>
        <end position="225"/>
    </location>
</feature>
<evidence type="ECO:0000256" key="3">
    <source>
        <dbReference type="ARBA" id="ARBA00022617"/>
    </source>
</evidence>
<dbReference type="SMART" id="SM00729">
    <property type="entry name" value="Elp3"/>
    <property type="match status" value="1"/>
</dbReference>
<keyword evidence="4 9" id="KW-0949">S-adenosyl-L-methionine</keyword>
<dbReference type="SFLD" id="SFLDS00029">
    <property type="entry name" value="Radical_SAM"/>
    <property type="match status" value="1"/>
</dbReference>
<keyword evidence="9" id="KW-0963">Cytoplasm</keyword>
<dbReference type="PANTHER" id="PTHR13932">
    <property type="entry name" value="COPROPORPHYRINIGEN III OXIDASE"/>
    <property type="match status" value="1"/>
</dbReference>
<dbReference type="Gene3D" id="3.20.20.70">
    <property type="entry name" value="Aldolase class I"/>
    <property type="match status" value="1"/>
</dbReference>
<dbReference type="NCBIfam" id="TIGR00539">
    <property type="entry name" value="hemN_rel"/>
    <property type="match status" value="1"/>
</dbReference>
<evidence type="ECO:0000256" key="9">
    <source>
        <dbReference type="RuleBase" id="RU364116"/>
    </source>
</evidence>
<dbReference type="GO" id="GO:0004109">
    <property type="term" value="F:coproporphyrinogen oxidase activity"/>
    <property type="evidence" value="ECO:0007669"/>
    <property type="project" value="InterPro"/>
</dbReference>
<dbReference type="InterPro" id="IPR004559">
    <property type="entry name" value="HemW-like"/>
</dbReference>
<dbReference type="InterPro" id="IPR013785">
    <property type="entry name" value="Aldolase_TIM"/>
</dbReference>
<keyword evidence="9" id="KW-0004">4Fe-4S</keyword>
<evidence type="ECO:0000256" key="6">
    <source>
        <dbReference type="ARBA" id="ARBA00023004"/>
    </source>
</evidence>
<dbReference type="InterPro" id="IPR034505">
    <property type="entry name" value="Coproporphyrinogen-III_oxidase"/>
</dbReference>
<keyword evidence="7 9" id="KW-0411">Iron-sulfur</keyword>
<dbReference type="Pfam" id="PF06969">
    <property type="entry name" value="HemN_C"/>
    <property type="match status" value="1"/>
</dbReference>
<dbReference type="PANTHER" id="PTHR13932:SF5">
    <property type="entry name" value="RADICAL S-ADENOSYL METHIONINE DOMAIN-CONTAINING PROTEIN 1, MITOCHONDRIAL"/>
    <property type="match status" value="1"/>
</dbReference>
<reference evidence="11 12" key="1">
    <citation type="submission" date="2019-07" db="EMBL/GenBank/DDBJ databases">
        <title>Genomic Encyclopedia of Type Strains, Phase I: the one thousand microbial genomes (KMG-I) project.</title>
        <authorList>
            <person name="Kyrpides N."/>
        </authorList>
    </citation>
    <scope>NUCLEOTIDE SEQUENCE [LARGE SCALE GENOMIC DNA]</scope>
    <source>
        <strain evidence="11 12">DSM 16647</strain>
    </source>
</reference>
<evidence type="ECO:0000256" key="8">
    <source>
        <dbReference type="ARBA" id="ARBA00023186"/>
    </source>
</evidence>
<keyword evidence="12" id="KW-1185">Reference proteome</keyword>
<organism evidence="11 12">
    <name type="scientific">Thermosediminibacter litoriperuensis</name>
    <dbReference type="NCBI Taxonomy" id="291989"/>
    <lineage>
        <taxon>Bacteria</taxon>
        <taxon>Bacillati</taxon>
        <taxon>Bacillota</taxon>
        <taxon>Clostridia</taxon>
        <taxon>Thermosediminibacterales</taxon>
        <taxon>Thermosediminibacteraceae</taxon>
        <taxon>Thermosediminibacter</taxon>
    </lineage>
</organism>
<dbReference type="SFLD" id="SFLDG01082">
    <property type="entry name" value="B12-binding_domain_containing"/>
    <property type="match status" value="1"/>
</dbReference>
<evidence type="ECO:0000256" key="5">
    <source>
        <dbReference type="ARBA" id="ARBA00022723"/>
    </source>
</evidence>
<evidence type="ECO:0000256" key="7">
    <source>
        <dbReference type="ARBA" id="ARBA00023014"/>
    </source>
</evidence>
<sequence length="379" mass="43306">MGLYIHIPFCIKKCAYCDFNSYAETESIPLYVDSLKREISFYAGMNRSVTSIYIGGGTPTVLSEGDLASIIEAIYGAFNISPSAEFTVEANPETLSRRKLAVLRDAGVNRLSLGLQAFQDELLKMIGRIHTAKGFEEKFFMAREEGFDNINVDLIFGLPRQSVDDFRYSLEKLADLSPEHVSCYGLTVEEGTEFYKLQKEGLLPMPPEDEERMMYRMAREILGERGYLHYEISNFARPGRECRHNLVYWTYGEYLGLGAGAHSFMDGVRFYNAYGIRDYAGRIKSRGRSVEGEEPLLPEEQQAEFMILGLRLIKGVSKAEFYKRFRKDLDMVYGRVLEVLKEKELIAEDGEYVRLTEKGLDLANEAFVEFLPERPADRQ</sequence>
<comment type="function">
    <text evidence="9">Probably acts as a heme chaperone, transferring heme to an unknown acceptor. Binds one molecule of heme per monomer, possibly covalently. Binds 1 [4Fe-4S] cluster. The cluster is coordinated with 3 cysteines and an exchangeable S-adenosyl-L-methionine.</text>
</comment>
<keyword evidence="3 9" id="KW-0349">Heme</keyword>
<dbReference type="Proteomes" id="UP000322294">
    <property type="component" value="Unassembled WGS sequence"/>
</dbReference>
<dbReference type="EMBL" id="VNHO01000011">
    <property type="protein sequence ID" value="TYP54989.1"/>
    <property type="molecule type" value="Genomic_DNA"/>
</dbReference>